<protein>
    <recommendedName>
        <fullName evidence="2">Lipoprotein</fullName>
    </recommendedName>
</protein>
<gene>
    <name evidence="1" type="ORF">LCGC14_0786350</name>
</gene>
<comment type="caution">
    <text evidence="1">The sequence shown here is derived from an EMBL/GenBank/DDBJ whole genome shotgun (WGS) entry which is preliminary data.</text>
</comment>
<sequence length="89" mass="9664">MKANLTALLLMLIVSSCAIQPTVIKTADGQQLYTFTCSTGIEQCEQSAATWCIAGYDVIQHTAHSSKVVPHYGEYPVTLISDNLTVKCK</sequence>
<accession>A0A0F9SDT8</accession>
<dbReference type="PROSITE" id="PS51257">
    <property type="entry name" value="PROKAR_LIPOPROTEIN"/>
    <property type="match status" value="1"/>
</dbReference>
<dbReference type="AlphaFoldDB" id="A0A0F9SDT8"/>
<proteinExistence type="predicted"/>
<name>A0A0F9SDT8_9ZZZZ</name>
<dbReference type="EMBL" id="LAZR01002058">
    <property type="protein sequence ID" value="KKN35166.1"/>
    <property type="molecule type" value="Genomic_DNA"/>
</dbReference>
<evidence type="ECO:0008006" key="2">
    <source>
        <dbReference type="Google" id="ProtNLM"/>
    </source>
</evidence>
<reference evidence="1" key="1">
    <citation type="journal article" date="2015" name="Nature">
        <title>Complex archaea that bridge the gap between prokaryotes and eukaryotes.</title>
        <authorList>
            <person name="Spang A."/>
            <person name="Saw J.H."/>
            <person name="Jorgensen S.L."/>
            <person name="Zaremba-Niedzwiedzka K."/>
            <person name="Martijn J."/>
            <person name="Lind A.E."/>
            <person name="van Eijk R."/>
            <person name="Schleper C."/>
            <person name="Guy L."/>
            <person name="Ettema T.J."/>
        </authorList>
    </citation>
    <scope>NUCLEOTIDE SEQUENCE</scope>
</reference>
<evidence type="ECO:0000313" key="1">
    <source>
        <dbReference type="EMBL" id="KKN35166.1"/>
    </source>
</evidence>
<organism evidence="1">
    <name type="scientific">marine sediment metagenome</name>
    <dbReference type="NCBI Taxonomy" id="412755"/>
    <lineage>
        <taxon>unclassified sequences</taxon>
        <taxon>metagenomes</taxon>
        <taxon>ecological metagenomes</taxon>
    </lineage>
</organism>